<reference evidence="9" key="3">
    <citation type="journal article" date="2014" name="Genetics">
        <title>Maintaining two mating types: Structure of the mating type locus and its role in heterokaryosis in Podospora anserina.</title>
        <authorList>
            <person name="Grognet P."/>
            <person name="Bidard F."/>
            <person name="Kuchly C."/>
            <person name="Tong L.C.H."/>
            <person name="Coppin E."/>
            <person name="Benkhali J.A."/>
            <person name="Couloux A."/>
            <person name="Wincker P."/>
            <person name="Debuchy R."/>
            <person name="Silar P."/>
        </authorList>
    </citation>
    <scope>GENOME REANNOTATION</scope>
    <source>
        <strain evidence="9">S / ATCC MYA-4624 / DSM 980 / FGSC 10383</strain>
    </source>
</reference>
<keyword evidence="4" id="KW-1133">Transmembrane helix</keyword>
<dbReference type="Proteomes" id="UP000001197">
    <property type="component" value="Chromosome 5"/>
</dbReference>
<keyword evidence="9" id="KW-1185">Reference proteome</keyword>
<evidence type="ECO:0000256" key="1">
    <source>
        <dbReference type="ARBA" id="ARBA00004141"/>
    </source>
</evidence>
<dbReference type="VEuPathDB" id="FungiDB:PODANS_5_760"/>
<gene>
    <name evidence="7" type="ORF">PODANS_5_760</name>
</gene>
<reference evidence="8" key="4">
    <citation type="submission" date="2015-04" db="EMBL/GenBank/DDBJ databases">
        <title>Maintaining two mating types: Structure of the mating type locus and its role in heterokaryosis in Podospora anserina.</title>
        <authorList>
            <person name="Grognet P."/>
            <person name="Bidard F."/>
            <person name="Kuchly C."/>
            <person name="Chan Ho Tong L."/>
            <person name="Coppin E."/>
            <person name="Ait Benkhali J."/>
            <person name="Couloux A."/>
            <person name="Wincker P."/>
            <person name="Debuchy R."/>
            <person name="Silar P."/>
        </authorList>
    </citation>
    <scope>NUCLEOTIDE SEQUENCE</scope>
</reference>
<evidence type="ECO:0000256" key="2">
    <source>
        <dbReference type="ARBA" id="ARBA00022448"/>
    </source>
</evidence>
<evidence type="ECO:0000256" key="4">
    <source>
        <dbReference type="ARBA" id="ARBA00022989"/>
    </source>
</evidence>
<dbReference type="GeneID" id="6188284"/>
<dbReference type="SUPFAM" id="SSF103473">
    <property type="entry name" value="MFS general substrate transporter"/>
    <property type="match status" value="1"/>
</dbReference>
<evidence type="ECO:0000256" key="5">
    <source>
        <dbReference type="ARBA" id="ARBA00023136"/>
    </source>
</evidence>
<dbReference type="Pfam" id="PF07690">
    <property type="entry name" value="MFS_1"/>
    <property type="match status" value="1"/>
</dbReference>
<protein>
    <submittedName>
        <fullName evidence="7">Podospora anserina S mat+ genomic DNA chromosome 5, supercontig 1</fullName>
    </submittedName>
</protein>
<dbReference type="RefSeq" id="XP_001904263.1">
    <property type="nucleotide sequence ID" value="XM_001904228.1"/>
</dbReference>
<keyword evidence="2" id="KW-0813">Transport</keyword>
<dbReference type="KEGG" id="pan:PODANSg1281"/>
<name>B2AF24_PODAN</name>
<evidence type="ECO:0000313" key="7">
    <source>
        <dbReference type="EMBL" id="CAP62041.1"/>
    </source>
</evidence>
<dbReference type="HOGENOM" id="CLU_1378658_0_0_1"/>
<dbReference type="EMBL" id="CU633457">
    <property type="protein sequence ID" value="CAP62041.1"/>
    <property type="molecule type" value="Genomic_DNA"/>
</dbReference>
<evidence type="ECO:0000256" key="3">
    <source>
        <dbReference type="ARBA" id="ARBA00022692"/>
    </source>
</evidence>
<dbReference type="InterPro" id="IPR011701">
    <property type="entry name" value="MFS"/>
</dbReference>
<sequence length="198" mass="21933">MSASFSAMFSTMSSYIYYPALVPVAHNLGVSVALVNLSVTTYLIVAAIAPAFMGDMADQTGRRPVFMVLFVLMISANAGDCPPNIIRRSPGTSYAPECWCISTGSNYIRSYRRYRRIQRQRRLCRRLSQPACFHPPTNTPHLPPVNIHHSTGKFLDWNYRHTSSRFQATTNETDIFPPRKKPPSAASTSSSSSAPSAP</sequence>
<keyword evidence="3" id="KW-0812">Transmembrane</keyword>
<dbReference type="InterPro" id="IPR036259">
    <property type="entry name" value="MFS_trans_sf"/>
</dbReference>
<evidence type="ECO:0000313" key="8">
    <source>
        <dbReference type="EMBL" id="CDP29117.1"/>
    </source>
</evidence>
<proteinExistence type="predicted"/>
<keyword evidence="5" id="KW-0472">Membrane</keyword>
<organism evidence="7">
    <name type="scientific">Podospora anserina (strain S / ATCC MYA-4624 / DSM 980 / FGSC 10383)</name>
    <name type="common">Pleurage anserina</name>
    <dbReference type="NCBI Taxonomy" id="515849"/>
    <lineage>
        <taxon>Eukaryota</taxon>
        <taxon>Fungi</taxon>
        <taxon>Dikarya</taxon>
        <taxon>Ascomycota</taxon>
        <taxon>Pezizomycotina</taxon>
        <taxon>Sordariomycetes</taxon>
        <taxon>Sordariomycetidae</taxon>
        <taxon>Sordariales</taxon>
        <taxon>Podosporaceae</taxon>
        <taxon>Podospora</taxon>
        <taxon>Podospora anserina</taxon>
    </lineage>
</organism>
<dbReference type="PANTHER" id="PTHR23502:SF51">
    <property type="entry name" value="QUINIDINE RESISTANCE PROTEIN 1-RELATED"/>
    <property type="match status" value="1"/>
</dbReference>
<dbReference type="GO" id="GO:0005886">
    <property type="term" value="C:plasma membrane"/>
    <property type="evidence" value="ECO:0007669"/>
    <property type="project" value="TreeGrafter"/>
</dbReference>
<dbReference type="EMBL" id="FO904940">
    <property type="protein sequence ID" value="CDP29117.1"/>
    <property type="molecule type" value="Genomic_DNA"/>
</dbReference>
<dbReference type="Gene3D" id="1.20.1720.10">
    <property type="entry name" value="Multidrug resistance protein D"/>
    <property type="match status" value="1"/>
</dbReference>
<reference evidence="7" key="2">
    <citation type="submission" date="2008-07" db="EMBL/GenBank/DDBJ databases">
        <authorList>
            <person name="Genoscope - CEA"/>
        </authorList>
    </citation>
    <scope>NUCLEOTIDE SEQUENCE</scope>
    <source>
        <strain evidence="7">S mat+</strain>
    </source>
</reference>
<feature type="compositionally biased region" description="Low complexity" evidence="6">
    <location>
        <begin position="183"/>
        <end position="198"/>
    </location>
</feature>
<comment type="subcellular location">
    <subcellularLocation>
        <location evidence="1">Membrane</location>
        <topology evidence="1">Multi-pass membrane protein</topology>
    </subcellularLocation>
</comment>
<dbReference type="PANTHER" id="PTHR23502">
    <property type="entry name" value="MAJOR FACILITATOR SUPERFAMILY"/>
    <property type="match status" value="1"/>
</dbReference>
<dbReference type="AlphaFoldDB" id="B2AF24"/>
<reference evidence="7 9" key="1">
    <citation type="journal article" date="2008" name="Genome Biol.">
        <title>The genome sequence of the model ascomycete fungus Podospora anserina.</title>
        <authorList>
            <person name="Espagne E."/>
            <person name="Lespinet O."/>
            <person name="Malagnac F."/>
            <person name="Da Silva C."/>
            <person name="Jaillon O."/>
            <person name="Porcel B.M."/>
            <person name="Couloux A."/>
            <person name="Aury J.-M."/>
            <person name="Segurens B."/>
            <person name="Poulain J."/>
            <person name="Anthouard V."/>
            <person name="Grossetete S."/>
            <person name="Khalili H."/>
            <person name="Coppin E."/>
            <person name="Dequard-Chablat M."/>
            <person name="Picard M."/>
            <person name="Contamine V."/>
            <person name="Arnaise S."/>
            <person name="Bourdais A."/>
            <person name="Berteaux-Lecellier V."/>
            <person name="Gautheret D."/>
            <person name="de Vries R.P."/>
            <person name="Battaglia E."/>
            <person name="Coutinho P.M."/>
            <person name="Danchin E.G.J."/>
            <person name="Henrissat B."/>
            <person name="El Khoury R."/>
            <person name="Sainsard-Chanet A."/>
            <person name="Boivin A."/>
            <person name="Pinan-Lucarre B."/>
            <person name="Sellem C.H."/>
            <person name="Debuchy R."/>
            <person name="Wincker P."/>
            <person name="Weissenbach J."/>
            <person name="Silar P."/>
        </authorList>
    </citation>
    <scope>NUCLEOTIDE SEQUENCE [LARGE SCALE GENOMIC DNA]</scope>
    <source>
        <strain evidence="9">S / ATCC MYA-4624 / DSM 980 / FGSC 10383</strain>
        <strain evidence="7">S mat+</strain>
    </source>
</reference>
<dbReference type="GO" id="GO:0022857">
    <property type="term" value="F:transmembrane transporter activity"/>
    <property type="evidence" value="ECO:0007669"/>
    <property type="project" value="InterPro"/>
</dbReference>
<dbReference type="OrthoDB" id="440553at2759"/>
<evidence type="ECO:0000313" key="9">
    <source>
        <dbReference type="Proteomes" id="UP000001197"/>
    </source>
</evidence>
<feature type="region of interest" description="Disordered" evidence="6">
    <location>
        <begin position="169"/>
        <end position="198"/>
    </location>
</feature>
<accession>B2AF24</accession>
<evidence type="ECO:0000256" key="6">
    <source>
        <dbReference type="SAM" id="MobiDB-lite"/>
    </source>
</evidence>